<organism evidence="1 2">
    <name type="scientific">Streptomyces sp. 900105245</name>
    <dbReference type="NCBI Taxonomy" id="3154379"/>
    <lineage>
        <taxon>Bacteria</taxon>
        <taxon>Bacillati</taxon>
        <taxon>Actinomycetota</taxon>
        <taxon>Actinomycetes</taxon>
        <taxon>Kitasatosporales</taxon>
        <taxon>Streptomycetaceae</taxon>
        <taxon>Streptomyces</taxon>
    </lineage>
</organism>
<accession>A0ABV1U0F6</accession>
<evidence type="ECO:0000313" key="2">
    <source>
        <dbReference type="Proteomes" id="UP001470023"/>
    </source>
</evidence>
<dbReference type="NCBIfam" id="TIGR04267">
    <property type="entry name" value="mod_HExxH"/>
    <property type="match status" value="1"/>
</dbReference>
<reference evidence="1 2" key="1">
    <citation type="submission" date="2024-06" db="EMBL/GenBank/DDBJ databases">
        <title>The Natural Products Discovery Center: Release of the First 8490 Sequenced Strains for Exploring Actinobacteria Biosynthetic Diversity.</title>
        <authorList>
            <person name="Kalkreuter E."/>
            <person name="Kautsar S.A."/>
            <person name="Yang D."/>
            <person name="Bader C.D."/>
            <person name="Teijaro C.N."/>
            <person name="Fluegel L."/>
            <person name="Davis C.M."/>
            <person name="Simpson J.R."/>
            <person name="Lauterbach L."/>
            <person name="Steele A.D."/>
            <person name="Gui C."/>
            <person name="Meng S."/>
            <person name="Li G."/>
            <person name="Viehrig K."/>
            <person name="Ye F."/>
            <person name="Su P."/>
            <person name="Kiefer A.F."/>
            <person name="Nichols A."/>
            <person name="Cepeda A.J."/>
            <person name="Yan W."/>
            <person name="Fan B."/>
            <person name="Jiang Y."/>
            <person name="Adhikari A."/>
            <person name="Zheng C.-J."/>
            <person name="Schuster L."/>
            <person name="Cowan T.M."/>
            <person name="Smanski M.J."/>
            <person name="Chevrette M.G."/>
            <person name="De Carvalho L.P.S."/>
            <person name="Shen B."/>
        </authorList>
    </citation>
    <scope>NUCLEOTIDE SEQUENCE [LARGE SCALE GENOMIC DNA]</scope>
    <source>
        <strain evidence="1 2">NPDC001166</strain>
    </source>
</reference>
<proteinExistence type="predicted"/>
<protein>
    <submittedName>
        <fullName evidence="1">HEXXH motif domain-containing protein</fullName>
    </submittedName>
</protein>
<dbReference type="RefSeq" id="WP_352062916.1">
    <property type="nucleotide sequence ID" value="NZ_JBEPAZ010000003.1"/>
</dbReference>
<gene>
    <name evidence="1" type="ORF">ABT272_05705</name>
</gene>
<dbReference type="Proteomes" id="UP001470023">
    <property type="component" value="Unassembled WGS sequence"/>
</dbReference>
<keyword evidence="2" id="KW-1185">Reference proteome</keyword>
<comment type="caution">
    <text evidence="1">The sequence shown here is derived from an EMBL/GenBank/DDBJ whole genome shotgun (WGS) entry which is preliminary data.</text>
</comment>
<dbReference type="InterPro" id="IPR026337">
    <property type="entry name" value="AKG_HExxH"/>
</dbReference>
<name>A0ABV1U0F6_9ACTN</name>
<dbReference type="EMBL" id="JBEPAZ010000003">
    <property type="protein sequence ID" value="MER6427233.1"/>
    <property type="molecule type" value="Genomic_DNA"/>
</dbReference>
<sequence>MQTDGRSGRPRAAHHLIPSAYFEDLAAGRGGPGTIRFLRRTEYSRRLLLLRALLDTMAATPGALGPLPPVDSAWDTLTAAQEAAPEEFRELLLHPQIGIWLGHSIRRLTHTAWGDGPLWTDLGHLYAVCSVAALRAGLALRTTVPVRDGTAMFPTLGLARLSGRPHWGTAEVVVAEGRLRVDAYGESVGPPEPPGTSGGDAPGWQGLRTLRADAAGRPVAVLLDDIDPYRDLSEPLPARRLGKDRITRWQELFGGALGLLARVDPDTAAAVAEGLRTVTDVEPAPGGVVLSASSGDAFGGVLTSLPPDPVTLAVTLVHEFQHTKLGALLHLLTLEQDGGAERHYAPWRDDPRPLGGLLQGAYAFLGITDFWCRYLDEAPRAERPLAEFEFALRRRQTEEAVRVLAADPGLTGHGRRFLRGMTARLSSWWGDDRIRPDVAALAEFVARDHRTGWRIRHLSPAPEDVRALARAFAAGLPAGFRLARSSVVPDLAAPWSHARTWLVRCRLGAPPGDGRPAASVADRALVSGDPAAADAYARLLADDPESADAWTGLVLAADPDGTLLGRPELPRAVHRELRVTGTAADPRRITLWLASRPG</sequence>
<evidence type="ECO:0000313" key="1">
    <source>
        <dbReference type="EMBL" id="MER6427233.1"/>
    </source>
</evidence>